<dbReference type="AlphaFoldDB" id="A0AA90H0I6"/>
<dbReference type="InterPro" id="IPR023476">
    <property type="entry name" value="Pep_tRNA_hydro_II_dom_sf"/>
</dbReference>
<evidence type="ECO:0000313" key="1">
    <source>
        <dbReference type="EMBL" id="MDI5968245.1"/>
    </source>
</evidence>
<dbReference type="EMBL" id="JABXJJ020000002">
    <property type="protein sequence ID" value="MDI5968245.1"/>
    <property type="molecule type" value="Genomic_DNA"/>
</dbReference>
<proteinExistence type="predicted"/>
<protein>
    <submittedName>
        <fullName evidence="1">DUF2000 domain-containing protein</fullName>
    </submittedName>
</protein>
<accession>A0AA90H0I6</accession>
<dbReference type="Pfam" id="PF09391">
    <property type="entry name" value="DUF2000"/>
    <property type="match status" value="1"/>
</dbReference>
<gene>
    <name evidence="1" type="ORF">POF50_002595</name>
</gene>
<comment type="caution">
    <text evidence="1">The sequence shown here is derived from an EMBL/GenBank/DDBJ whole genome shotgun (WGS) entry which is preliminary data.</text>
</comment>
<organism evidence="1">
    <name type="scientific">Streptantibioticus silvisoli</name>
    <dbReference type="NCBI Taxonomy" id="2705255"/>
    <lineage>
        <taxon>Bacteria</taxon>
        <taxon>Bacillati</taxon>
        <taxon>Actinomycetota</taxon>
        <taxon>Actinomycetes</taxon>
        <taxon>Kitasatosporales</taxon>
        <taxon>Streptomycetaceae</taxon>
        <taxon>Streptantibioticus</taxon>
    </lineage>
</organism>
<sequence>MESSSSDTTRTPGVGFAPDEVITDQPTRSARLKWVIVVDRTVPAGQLANAVACVAASTGQAVANLIGPAGPDAAGHLHPGLPWAGCSVLAADPGELAEVREKAATSDGVLVADMPVLAQRTLVYDDYLAGLAGTGAADLQVRAISVVGPRNKVGRLVKRLELLP</sequence>
<dbReference type="Gene3D" id="3.40.1490.10">
    <property type="entry name" value="Bit1"/>
    <property type="match status" value="1"/>
</dbReference>
<dbReference type="InterPro" id="IPR018988">
    <property type="entry name" value="DUF2000"/>
</dbReference>
<reference evidence="1" key="1">
    <citation type="submission" date="2023-05" db="EMBL/GenBank/DDBJ databases">
        <title>Streptantibioticus silvisoli sp. nov., acidotolerant actinomycetes 1 from pine litter.</title>
        <authorList>
            <person name="Swiecimska M."/>
            <person name="Golinska P."/>
            <person name="Sangal V."/>
            <person name="Wachnowicz B."/>
            <person name="Goodfellow M."/>
        </authorList>
    </citation>
    <scope>NUCLEOTIDE SEQUENCE</scope>
    <source>
        <strain evidence="1">SL13</strain>
    </source>
</reference>
<name>A0AA90H0I6_9ACTN</name>
<dbReference type="RefSeq" id="WP_271318007.1">
    <property type="nucleotide sequence ID" value="NZ_JABXJJ020000002.1"/>
</dbReference>
<dbReference type="SUPFAM" id="SSF102462">
    <property type="entry name" value="Peptidyl-tRNA hydrolase II"/>
    <property type="match status" value="1"/>
</dbReference>